<evidence type="ECO:0000256" key="11">
    <source>
        <dbReference type="SAM" id="MobiDB-lite"/>
    </source>
</evidence>
<evidence type="ECO:0000256" key="8">
    <source>
        <dbReference type="ARBA" id="ARBA00038324"/>
    </source>
</evidence>
<evidence type="ECO:0000313" key="14">
    <source>
        <dbReference type="Ensembl" id="ENSSPUP00000018195.1"/>
    </source>
</evidence>
<dbReference type="GO" id="GO:0045616">
    <property type="term" value="P:regulation of keratinocyte differentiation"/>
    <property type="evidence" value="ECO:0007669"/>
    <property type="project" value="Ensembl"/>
</dbReference>
<dbReference type="AlphaFoldDB" id="A0A8D0L9V2"/>
<feature type="transmembrane region" description="Helical" evidence="12">
    <location>
        <begin position="413"/>
        <end position="436"/>
    </location>
</feature>
<dbReference type="GO" id="GO:0006668">
    <property type="term" value="P:sphinganine-1-phosphate metabolic process"/>
    <property type="evidence" value="ECO:0007669"/>
    <property type="project" value="Ensembl"/>
</dbReference>
<organism evidence="14 15">
    <name type="scientific">Sphenodon punctatus</name>
    <name type="common">Tuatara</name>
    <name type="synonym">Hatteria punctata</name>
    <dbReference type="NCBI Taxonomy" id="8508"/>
    <lineage>
        <taxon>Eukaryota</taxon>
        <taxon>Metazoa</taxon>
        <taxon>Chordata</taxon>
        <taxon>Craniata</taxon>
        <taxon>Vertebrata</taxon>
        <taxon>Euteleostomi</taxon>
        <taxon>Lepidosauria</taxon>
        <taxon>Sphenodontia</taxon>
        <taxon>Sphenodontidae</taxon>
        <taxon>Sphenodon</taxon>
    </lineage>
</organism>
<keyword evidence="2 12" id="KW-0812">Transmembrane</keyword>
<sequence>MAFFWRLAKSLQDPQKVASFQRLCGVEGPLSWGASPSLAEERDESEPELLANGSCPALEGRGDGYRVPSDPGEKEQGFHTNGTRNGMIPGGDGSQQQVRRRQPRRNSLTEESACQEFSIHNSFLYYLFSLGTELGNELFYITFFPFCIWNLDPWMGRRLIIIWVWVMYLGQCTKDVIRWPRPASPPVVKLEVFYNSEYSMPSTHAMSGTAIPLALLLLSYGRWQYPFMYGLILAACWCSLVCFSRVYMGMHSILDVIAGFLYAILILAVFHSAVDLVDNFNLTYKYAPLIIISLHLALGIFSFTLDTWSTSRGDTAQILGCGAGVACGSHVNYMLGLTLDPSPDTFPLAPPSISVTLLGKALLRLLIGVVVLLLTRVAMKKVTIPLACKIFRIPCDDVRQARQRMEVELPYRYITYGAIGFAIVFLIPCLFSFIGLS</sequence>
<evidence type="ECO:0000256" key="9">
    <source>
        <dbReference type="ARBA" id="ARBA00049314"/>
    </source>
</evidence>
<dbReference type="Ensembl" id="ENSSPUT00000019374.1">
    <property type="protein sequence ID" value="ENSSPUP00000018195.1"/>
    <property type="gene ID" value="ENSSPUG00000014049.1"/>
</dbReference>
<evidence type="ECO:0000313" key="15">
    <source>
        <dbReference type="Proteomes" id="UP000694392"/>
    </source>
</evidence>
<keyword evidence="3" id="KW-0378">Hydrolase</keyword>
<keyword evidence="4" id="KW-0256">Endoplasmic reticulum</keyword>
<keyword evidence="6" id="KW-0443">Lipid metabolism</keyword>
<dbReference type="SMART" id="SM00014">
    <property type="entry name" value="acidPPc"/>
    <property type="match status" value="1"/>
</dbReference>
<feature type="transmembrane region" description="Helical" evidence="12">
    <location>
        <begin position="317"/>
        <end position="335"/>
    </location>
</feature>
<dbReference type="GO" id="GO:0097191">
    <property type="term" value="P:extrinsic apoptotic signaling pathway"/>
    <property type="evidence" value="ECO:0007669"/>
    <property type="project" value="Ensembl"/>
</dbReference>
<dbReference type="GO" id="GO:0042392">
    <property type="term" value="F:sphingosine-1-phosphate phosphatase activity"/>
    <property type="evidence" value="ECO:0007669"/>
    <property type="project" value="Ensembl"/>
</dbReference>
<evidence type="ECO:0000256" key="3">
    <source>
        <dbReference type="ARBA" id="ARBA00022801"/>
    </source>
</evidence>
<dbReference type="FunFam" id="1.20.144.10:FF:000011">
    <property type="entry name" value="sphingosine-1-phosphate phosphatase 1"/>
    <property type="match status" value="1"/>
</dbReference>
<dbReference type="CDD" id="cd03388">
    <property type="entry name" value="PAP2_SPPase1"/>
    <property type="match status" value="1"/>
</dbReference>
<evidence type="ECO:0000256" key="2">
    <source>
        <dbReference type="ARBA" id="ARBA00022692"/>
    </source>
</evidence>
<accession>A0A8D0L9V2</accession>
<feature type="transmembrane region" description="Helical" evidence="12">
    <location>
        <begin position="286"/>
        <end position="305"/>
    </location>
</feature>
<dbReference type="GO" id="GO:0005789">
    <property type="term" value="C:endoplasmic reticulum membrane"/>
    <property type="evidence" value="ECO:0007669"/>
    <property type="project" value="UniProtKB-SubCell"/>
</dbReference>
<comment type="catalytic activity">
    <reaction evidence="9">
        <text>sphing-4-enine 1-phosphate + H2O = sphing-4-enine + phosphate</text>
        <dbReference type="Rhea" id="RHEA:27518"/>
        <dbReference type="ChEBI" id="CHEBI:15377"/>
        <dbReference type="ChEBI" id="CHEBI:43474"/>
        <dbReference type="ChEBI" id="CHEBI:57756"/>
        <dbReference type="ChEBI" id="CHEBI:60119"/>
    </reaction>
    <physiologicalReaction direction="left-to-right" evidence="9">
        <dbReference type="Rhea" id="RHEA:27519"/>
    </physiologicalReaction>
</comment>
<evidence type="ECO:0000256" key="4">
    <source>
        <dbReference type="ARBA" id="ARBA00022824"/>
    </source>
</evidence>
<dbReference type="GO" id="GO:0035621">
    <property type="term" value="P:ER to Golgi ceramide transport"/>
    <property type="evidence" value="ECO:0007669"/>
    <property type="project" value="Ensembl"/>
</dbReference>
<reference evidence="14" key="1">
    <citation type="submission" date="2025-08" db="UniProtKB">
        <authorList>
            <consortium name="Ensembl"/>
        </authorList>
    </citation>
    <scope>IDENTIFICATION</scope>
</reference>
<evidence type="ECO:0000256" key="1">
    <source>
        <dbReference type="ARBA" id="ARBA00004477"/>
    </source>
</evidence>
<feature type="transmembrane region" description="Helical" evidence="12">
    <location>
        <begin position="355"/>
        <end position="374"/>
    </location>
</feature>
<dbReference type="GO" id="GO:0006670">
    <property type="term" value="P:sphingosine metabolic process"/>
    <property type="evidence" value="ECO:0007669"/>
    <property type="project" value="Ensembl"/>
</dbReference>
<proteinExistence type="inferred from homology"/>
<keyword evidence="15" id="KW-1185">Reference proteome</keyword>
<comment type="similarity">
    <text evidence="8">Belongs to the type 2 lipid phosphate phosphatase family.</text>
</comment>
<comment type="catalytic activity">
    <reaction evidence="10">
        <text>sphinganine 1-phosphate + H2O = sphinganine + phosphate</text>
        <dbReference type="Rhea" id="RHEA:27514"/>
        <dbReference type="ChEBI" id="CHEBI:15377"/>
        <dbReference type="ChEBI" id="CHEBI:43474"/>
        <dbReference type="ChEBI" id="CHEBI:57817"/>
        <dbReference type="ChEBI" id="CHEBI:57939"/>
    </reaction>
    <physiologicalReaction direction="left-to-right" evidence="10">
        <dbReference type="Rhea" id="RHEA:27515"/>
    </physiologicalReaction>
</comment>
<dbReference type="Pfam" id="PF01569">
    <property type="entry name" value="PAP2"/>
    <property type="match status" value="1"/>
</dbReference>
<keyword evidence="7 12" id="KW-0472">Membrane</keyword>
<dbReference type="OMA" id="GRWEYPY"/>
<evidence type="ECO:0000256" key="10">
    <source>
        <dbReference type="ARBA" id="ARBA00050249"/>
    </source>
</evidence>
<dbReference type="PANTHER" id="PTHR14969">
    <property type="entry name" value="SPHINGOSINE-1-PHOSPHATE PHOSPHOHYDROLASE"/>
    <property type="match status" value="1"/>
</dbReference>
<evidence type="ECO:0000256" key="12">
    <source>
        <dbReference type="SAM" id="Phobius"/>
    </source>
</evidence>
<dbReference type="Proteomes" id="UP000694392">
    <property type="component" value="Unplaced"/>
</dbReference>
<evidence type="ECO:0000259" key="13">
    <source>
        <dbReference type="SMART" id="SM00014"/>
    </source>
</evidence>
<evidence type="ECO:0000256" key="5">
    <source>
        <dbReference type="ARBA" id="ARBA00022989"/>
    </source>
</evidence>
<reference evidence="14" key="2">
    <citation type="submission" date="2025-09" db="UniProtKB">
        <authorList>
            <consortium name="Ensembl"/>
        </authorList>
    </citation>
    <scope>IDENTIFICATION</scope>
</reference>
<dbReference type="GO" id="GO:0097193">
    <property type="term" value="P:intrinsic apoptotic signaling pathway"/>
    <property type="evidence" value="ECO:0007669"/>
    <property type="project" value="Ensembl"/>
</dbReference>
<comment type="subcellular location">
    <subcellularLocation>
        <location evidence="1">Endoplasmic reticulum membrane</location>
        <topology evidence="1">Multi-pass membrane protein</topology>
    </subcellularLocation>
</comment>
<protein>
    <submittedName>
        <fullName evidence="14">Sphingosine-1-phosphate phosphatase 1</fullName>
    </submittedName>
</protein>
<keyword evidence="5 12" id="KW-1133">Transmembrane helix</keyword>
<feature type="region of interest" description="Disordered" evidence="11">
    <location>
        <begin position="34"/>
        <end position="106"/>
    </location>
</feature>
<dbReference type="InterPro" id="IPR000326">
    <property type="entry name" value="PAP2/HPO"/>
</dbReference>
<dbReference type="PANTHER" id="PTHR14969:SF45">
    <property type="entry name" value="SPHINGOSINE-1-PHOSPHATE PHOSPHATASE 1"/>
    <property type="match status" value="1"/>
</dbReference>
<dbReference type="GeneTree" id="ENSGT00940000158836"/>
<name>A0A8D0L9V2_SPHPU</name>
<evidence type="ECO:0000256" key="6">
    <source>
        <dbReference type="ARBA" id="ARBA00023098"/>
    </source>
</evidence>
<gene>
    <name evidence="14" type="primary">SGPP1</name>
</gene>
<feature type="domain" description="Phosphatidic acid phosphatase type 2/haloperoxidase" evidence="13">
    <location>
        <begin position="157"/>
        <end position="271"/>
    </location>
</feature>
<dbReference type="InterPro" id="IPR036938">
    <property type="entry name" value="PAP2/HPO_sf"/>
</dbReference>
<feature type="transmembrane region" description="Helical" evidence="12">
    <location>
        <begin position="227"/>
        <end position="246"/>
    </location>
</feature>
<evidence type="ECO:0000256" key="7">
    <source>
        <dbReference type="ARBA" id="ARBA00023136"/>
    </source>
</evidence>
<dbReference type="Gene3D" id="1.20.144.10">
    <property type="entry name" value="Phosphatidic acid phosphatase type 2/haloperoxidase"/>
    <property type="match status" value="1"/>
</dbReference>
<feature type="transmembrane region" description="Helical" evidence="12">
    <location>
        <begin position="253"/>
        <end position="274"/>
    </location>
</feature>
<dbReference type="SUPFAM" id="SSF48317">
    <property type="entry name" value="Acid phosphatase/Vanadium-dependent haloperoxidase"/>
    <property type="match status" value="1"/>
</dbReference>